<dbReference type="GO" id="GO:0016020">
    <property type="term" value="C:membrane"/>
    <property type="evidence" value="ECO:0007669"/>
    <property type="project" value="UniProtKB-SubCell"/>
</dbReference>
<dbReference type="Pfam" id="PF01124">
    <property type="entry name" value="MAPEG"/>
    <property type="match status" value="1"/>
</dbReference>
<keyword evidence="7" id="KW-1185">Reference proteome</keyword>
<dbReference type="Gene3D" id="1.20.120.550">
    <property type="entry name" value="Membrane associated eicosanoid/glutathione metabolism-like domain"/>
    <property type="match status" value="1"/>
</dbReference>
<evidence type="ECO:0000256" key="4">
    <source>
        <dbReference type="ARBA" id="ARBA00023136"/>
    </source>
</evidence>
<sequence length="131" mass="13730">MLPITALYASLLAALVMVLAALVVAIRKGAKIGLGDAGNQALQVRIRAHANALENIPLALILLALAELNGLSPILLHLAGLSLLVARIAHAYGFLATQGQYSRGRFFGTLATWLVILGLALANFLLAMSHV</sequence>
<evidence type="ECO:0000313" key="7">
    <source>
        <dbReference type="Proteomes" id="UP000557193"/>
    </source>
</evidence>
<dbReference type="InterPro" id="IPR001129">
    <property type="entry name" value="Membr-assoc_MAPEG"/>
</dbReference>
<evidence type="ECO:0000256" key="5">
    <source>
        <dbReference type="SAM" id="Phobius"/>
    </source>
</evidence>
<keyword evidence="3 5" id="KW-1133">Transmembrane helix</keyword>
<dbReference type="AlphaFoldDB" id="A0A7X0EW20"/>
<dbReference type="SUPFAM" id="SSF161084">
    <property type="entry name" value="MAPEG domain-like"/>
    <property type="match status" value="1"/>
</dbReference>
<evidence type="ECO:0000256" key="2">
    <source>
        <dbReference type="ARBA" id="ARBA00022692"/>
    </source>
</evidence>
<keyword evidence="4 5" id="KW-0472">Membrane</keyword>
<accession>A0A7X0EW20</accession>
<reference evidence="6 7" key="1">
    <citation type="submission" date="2020-08" db="EMBL/GenBank/DDBJ databases">
        <title>Functional genomics of gut bacteria from endangered species of beetles.</title>
        <authorList>
            <person name="Carlos-Shanley C."/>
        </authorList>
    </citation>
    <scope>NUCLEOTIDE SEQUENCE [LARGE SCALE GENOMIC DNA]</scope>
    <source>
        <strain evidence="6 7">S00202</strain>
    </source>
</reference>
<protein>
    <submittedName>
        <fullName evidence="6">Putative membrane protein YecN with MAPEG domain</fullName>
    </submittedName>
</protein>
<keyword evidence="2 5" id="KW-0812">Transmembrane</keyword>
<feature type="transmembrane region" description="Helical" evidence="5">
    <location>
        <begin position="6"/>
        <end position="27"/>
    </location>
</feature>
<evidence type="ECO:0000256" key="3">
    <source>
        <dbReference type="ARBA" id="ARBA00022989"/>
    </source>
</evidence>
<dbReference type="InterPro" id="IPR023352">
    <property type="entry name" value="MAPEG-like_dom_sf"/>
</dbReference>
<proteinExistence type="predicted"/>
<comment type="subcellular location">
    <subcellularLocation>
        <location evidence="1">Membrane</location>
    </subcellularLocation>
</comment>
<evidence type="ECO:0000256" key="1">
    <source>
        <dbReference type="ARBA" id="ARBA00004370"/>
    </source>
</evidence>
<dbReference type="Proteomes" id="UP000557193">
    <property type="component" value="Unassembled WGS sequence"/>
</dbReference>
<dbReference type="EMBL" id="JACHLL010000008">
    <property type="protein sequence ID" value="MBB6343385.1"/>
    <property type="molecule type" value="Genomic_DNA"/>
</dbReference>
<name>A0A7X0EW20_9PSED</name>
<comment type="caution">
    <text evidence="6">The sequence shown here is derived from an EMBL/GenBank/DDBJ whole genome shotgun (WGS) entry which is preliminary data.</text>
</comment>
<gene>
    <name evidence="6" type="ORF">HNP49_003587</name>
</gene>
<evidence type="ECO:0000313" key="6">
    <source>
        <dbReference type="EMBL" id="MBB6343385.1"/>
    </source>
</evidence>
<organism evidence="6 7">
    <name type="scientific">Pseudomonas fluvialis</name>
    <dbReference type="NCBI Taxonomy" id="1793966"/>
    <lineage>
        <taxon>Bacteria</taxon>
        <taxon>Pseudomonadati</taxon>
        <taxon>Pseudomonadota</taxon>
        <taxon>Gammaproteobacteria</taxon>
        <taxon>Pseudomonadales</taxon>
        <taxon>Pseudomonadaceae</taxon>
        <taxon>Pseudomonas</taxon>
    </lineage>
</organism>
<dbReference type="PANTHER" id="PTHR35814:SF1">
    <property type="entry name" value="GLUTATHIONE S-TRANSFERASE-RELATED"/>
    <property type="match status" value="1"/>
</dbReference>
<feature type="transmembrane region" description="Helical" evidence="5">
    <location>
        <begin position="107"/>
        <end position="128"/>
    </location>
</feature>
<dbReference type="RefSeq" id="WP_184685568.1">
    <property type="nucleotide sequence ID" value="NZ_JACHLL010000008.1"/>
</dbReference>
<dbReference type="PANTHER" id="PTHR35814">
    <property type="match status" value="1"/>
</dbReference>